<keyword evidence="5" id="KW-0460">Magnesium</keyword>
<evidence type="ECO:0000313" key="6">
    <source>
        <dbReference type="EMBL" id="PRO66674.1"/>
    </source>
</evidence>
<keyword evidence="6" id="KW-0436">Ligase</keyword>
<dbReference type="GO" id="GO:0030272">
    <property type="term" value="F:5-formyltetrahydrofolate cyclo-ligase activity"/>
    <property type="evidence" value="ECO:0007669"/>
    <property type="project" value="UniProtKB-EC"/>
</dbReference>
<protein>
    <recommendedName>
        <fullName evidence="5">5-formyltetrahydrofolate cyclo-ligase</fullName>
        <ecNumber evidence="5">6.3.3.2</ecNumber>
    </recommendedName>
</protein>
<name>A0A2P6MK60_ALKUR</name>
<dbReference type="AlphaFoldDB" id="A0A2P6MK60"/>
<comment type="caution">
    <text evidence="6">The sequence shown here is derived from an EMBL/GenBank/DDBJ whole genome shotgun (WGS) entry which is preliminary data.</text>
</comment>
<dbReference type="InterPro" id="IPR024185">
    <property type="entry name" value="FTHF_cligase-like_sf"/>
</dbReference>
<keyword evidence="3 4" id="KW-0067">ATP-binding</keyword>
<dbReference type="RefSeq" id="WP_105957710.1">
    <property type="nucleotide sequence ID" value="NZ_PVNS01000002.1"/>
</dbReference>
<proteinExistence type="inferred from homology"/>
<dbReference type="GO" id="GO:0035999">
    <property type="term" value="P:tetrahydrofolate interconversion"/>
    <property type="evidence" value="ECO:0007669"/>
    <property type="project" value="TreeGrafter"/>
</dbReference>
<dbReference type="GO" id="GO:0046872">
    <property type="term" value="F:metal ion binding"/>
    <property type="evidence" value="ECO:0007669"/>
    <property type="project" value="UniProtKB-KW"/>
</dbReference>
<comment type="similarity">
    <text evidence="1 5">Belongs to the 5-formyltetrahydrofolate cyclo-ligase family.</text>
</comment>
<evidence type="ECO:0000256" key="5">
    <source>
        <dbReference type="RuleBase" id="RU361279"/>
    </source>
</evidence>
<feature type="binding site" evidence="4">
    <location>
        <position position="49"/>
    </location>
    <ligand>
        <name>substrate</name>
    </ligand>
</feature>
<dbReference type="GO" id="GO:0005524">
    <property type="term" value="F:ATP binding"/>
    <property type="evidence" value="ECO:0007669"/>
    <property type="project" value="UniProtKB-KW"/>
</dbReference>
<dbReference type="Pfam" id="PF01812">
    <property type="entry name" value="5-FTHF_cyc-lig"/>
    <property type="match status" value="1"/>
</dbReference>
<dbReference type="EC" id="6.3.3.2" evidence="5"/>
<dbReference type="OrthoDB" id="9801938at2"/>
<feature type="binding site" evidence="4">
    <location>
        <position position="54"/>
    </location>
    <ligand>
        <name>substrate</name>
    </ligand>
</feature>
<comment type="cofactor">
    <cofactor evidence="5">
        <name>Mg(2+)</name>
        <dbReference type="ChEBI" id="CHEBI:18420"/>
    </cofactor>
</comment>
<reference evidence="6 7" key="1">
    <citation type="submission" date="2018-03" db="EMBL/GenBank/DDBJ databases">
        <title>Bacillus urumqiensis sp. nov., a moderately haloalkaliphilic bacterium isolated from a salt lake.</title>
        <authorList>
            <person name="Zhao B."/>
            <person name="Liao Z."/>
        </authorList>
    </citation>
    <scope>NUCLEOTIDE SEQUENCE [LARGE SCALE GENOMIC DNA]</scope>
    <source>
        <strain evidence="6 7">BZ-SZ-XJ18</strain>
    </source>
</reference>
<dbReference type="PANTHER" id="PTHR23407">
    <property type="entry name" value="ATPASE INHIBITOR/5-FORMYLTETRAHYDROFOLATE CYCLO-LIGASE"/>
    <property type="match status" value="1"/>
</dbReference>
<keyword evidence="5" id="KW-0479">Metal-binding</keyword>
<feature type="binding site" evidence="4">
    <location>
        <begin position="3"/>
        <end position="7"/>
    </location>
    <ligand>
        <name>ATP</name>
        <dbReference type="ChEBI" id="CHEBI:30616"/>
    </ligand>
</feature>
<dbReference type="PIRSF" id="PIRSF006806">
    <property type="entry name" value="FTHF_cligase"/>
    <property type="match status" value="1"/>
</dbReference>
<evidence type="ECO:0000256" key="4">
    <source>
        <dbReference type="PIRSR" id="PIRSR006806-1"/>
    </source>
</evidence>
<evidence type="ECO:0000256" key="1">
    <source>
        <dbReference type="ARBA" id="ARBA00010638"/>
    </source>
</evidence>
<accession>A0A2P6MK60</accession>
<sequence length="180" mass="20350">MDKEVFREMAKETLKGFPEEKKRIEEEKLHKQLIQSNEWKNAAVIGMTISVGWEVETRPLFEWAWKEGKRTAAPVVEKGNPLLRFYEITSFDDCRKAAFGLIEPDPDTQPPVSLDDLELLVVPGLAYSPDGYRIGYGGGYFDRVLKQTSAHSVSLALSCQQVKAVPREVHDEKVAEVLCP</sequence>
<organism evidence="6 7">
    <name type="scientific">Alkalicoccus urumqiensis</name>
    <name type="common">Bacillus urumqiensis</name>
    <dbReference type="NCBI Taxonomy" id="1548213"/>
    <lineage>
        <taxon>Bacteria</taxon>
        <taxon>Bacillati</taxon>
        <taxon>Bacillota</taxon>
        <taxon>Bacilli</taxon>
        <taxon>Bacillales</taxon>
        <taxon>Bacillaceae</taxon>
        <taxon>Alkalicoccus</taxon>
    </lineage>
</organism>
<evidence type="ECO:0000313" key="7">
    <source>
        <dbReference type="Proteomes" id="UP000243650"/>
    </source>
</evidence>
<keyword evidence="2 4" id="KW-0547">Nucleotide-binding</keyword>
<dbReference type="NCBIfam" id="TIGR02727">
    <property type="entry name" value="MTHFS_bact"/>
    <property type="match status" value="1"/>
</dbReference>
<dbReference type="EMBL" id="PVNS01000002">
    <property type="protein sequence ID" value="PRO66674.1"/>
    <property type="molecule type" value="Genomic_DNA"/>
</dbReference>
<keyword evidence="7" id="KW-1185">Reference proteome</keyword>
<dbReference type="PANTHER" id="PTHR23407:SF1">
    <property type="entry name" value="5-FORMYLTETRAHYDROFOLATE CYCLO-LIGASE"/>
    <property type="match status" value="1"/>
</dbReference>
<comment type="catalytic activity">
    <reaction evidence="5">
        <text>(6S)-5-formyl-5,6,7,8-tetrahydrofolate + ATP = (6R)-5,10-methenyltetrahydrofolate + ADP + phosphate</text>
        <dbReference type="Rhea" id="RHEA:10488"/>
        <dbReference type="ChEBI" id="CHEBI:30616"/>
        <dbReference type="ChEBI" id="CHEBI:43474"/>
        <dbReference type="ChEBI" id="CHEBI:57455"/>
        <dbReference type="ChEBI" id="CHEBI:57457"/>
        <dbReference type="ChEBI" id="CHEBI:456216"/>
        <dbReference type="EC" id="6.3.3.2"/>
    </reaction>
</comment>
<dbReference type="Gene3D" id="3.40.50.10420">
    <property type="entry name" value="NagB/RpiA/CoA transferase-like"/>
    <property type="match status" value="1"/>
</dbReference>
<gene>
    <name evidence="6" type="ORF">C6I21_01740</name>
</gene>
<dbReference type="InterPro" id="IPR002698">
    <property type="entry name" value="FTHF_cligase"/>
</dbReference>
<evidence type="ECO:0000256" key="3">
    <source>
        <dbReference type="ARBA" id="ARBA00022840"/>
    </source>
</evidence>
<dbReference type="Proteomes" id="UP000243650">
    <property type="component" value="Unassembled WGS sequence"/>
</dbReference>
<dbReference type="GO" id="GO:0009396">
    <property type="term" value="P:folic acid-containing compound biosynthetic process"/>
    <property type="evidence" value="ECO:0007669"/>
    <property type="project" value="TreeGrafter"/>
</dbReference>
<dbReference type="SUPFAM" id="SSF100950">
    <property type="entry name" value="NagB/RpiA/CoA transferase-like"/>
    <property type="match status" value="1"/>
</dbReference>
<dbReference type="InterPro" id="IPR037171">
    <property type="entry name" value="NagB/RpiA_transferase-like"/>
</dbReference>
<evidence type="ECO:0000256" key="2">
    <source>
        <dbReference type="ARBA" id="ARBA00022741"/>
    </source>
</evidence>